<dbReference type="EMBL" id="GBXM01047212">
    <property type="protein sequence ID" value="JAH61365.1"/>
    <property type="molecule type" value="Transcribed_RNA"/>
</dbReference>
<evidence type="ECO:0000313" key="1">
    <source>
        <dbReference type="EMBL" id="JAH61365.1"/>
    </source>
</evidence>
<accession>A0A0E9U887</accession>
<proteinExistence type="predicted"/>
<sequence length="41" mass="4643">MALFCSIFNFRKPIPSLLVSLLAGHLRPRLPVCLSVRLSFE</sequence>
<reference evidence="1" key="2">
    <citation type="journal article" date="2015" name="Fish Shellfish Immunol.">
        <title>Early steps in the European eel (Anguilla anguilla)-Vibrio vulnificus interaction in the gills: Role of the RtxA13 toxin.</title>
        <authorList>
            <person name="Callol A."/>
            <person name="Pajuelo D."/>
            <person name="Ebbesson L."/>
            <person name="Teles M."/>
            <person name="MacKenzie S."/>
            <person name="Amaro C."/>
        </authorList>
    </citation>
    <scope>NUCLEOTIDE SEQUENCE</scope>
</reference>
<reference evidence="1" key="1">
    <citation type="submission" date="2014-11" db="EMBL/GenBank/DDBJ databases">
        <authorList>
            <person name="Amaro Gonzalez C."/>
        </authorList>
    </citation>
    <scope>NUCLEOTIDE SEQUENCE</scope>
</reference>
<organism evidence="1">
    <name type="scientific">Anguilla anguilla</name>
    <name type="common">European freshwater eel</name>
    <name type="synonym">Muraena anguilla</name>
    <dbReference type="NCBI Taxonomy" id="7936"/>
    <lineage>
        <taxon>Eukaryota</taxon>
        <taxon>Metazoa</taxon>
        <taxon>Chordata</taxon>
        <taxon>Craniata</taxon>
        <taxon>Vertebrata</taxon>
        <taxon>Euteleostomi</taxon>
        <taxon>Actinopterygii</taxon>
        <taxon>Neopterygii</taxon>
        <taxon>Teleostei</taxon>
        <taxon>Anguilliformes</taxon>
        <taxon>Anguillidae</taxon>
        <taxon>Anguilla</taxon>
    </lineage>
</organism>
<dbReference type="AlphaFoldDB" id="A0A0E9U887"/>
<protein>
    <submittedName>
        <fullName evidence="1">Uncharacterized protein</fullName>
    </submittedName>
</protein>
<name>A0A0E9U887_ANGAN</name>